<dbReference type="EMBL" id="JAIQBY010000017">
    <property type="protein sequence ID" value="MBZ4195475.1"/>
    <property type="molecule type" value="Genomic_DNA"/>
</dbReference>
<dbReference type="PROSITE" id="PS50828">
    <property type="entry name" value="SMR"/>
    <property type="match status" value="1"/>
</dbReference>
<accession>A0A953NGJ4</accession>
<evidence type="ECO:0000313" key="3">
    <source>
        <dbReference type="Proteomes" id="UP000772186"/>
    </source>
</evidence>
<dbReference type="Proteomes" id="UP000772186">
    <property type="component" value="Unassembled WGS sequence"/>
</dbReference>
<dbReference type="InterPro" id="IPR002625">
    <property type="entry name" value="Smr_dom"/>
</dbReference>
<dbReference type="InterPro" id="IPR036063">
    <property type="entry name" value="Smr_dom_sf"/>
</dbReference>
<protein>
    <submittedName>
        <fullName evidence="2">Smr/MutS family protein</fullName>
    </submittedName>
</protein>
<dbReference type="Gene3D" id="3.30.1370.110">
    <property type="match status" value="1"/>
</dbReference>
<comment type="caution">
    <text evidence="2">The sequence shown here is derived from an EMBL/GenBank/DDBJ whole genome shotgun (WGS) entry which is preliminary data.</text>
</comment>
<reference evidence="2 3" key="1">
    <citation type="submission" date="2021-09" db="EMBL/GenBank/DDBJ databases">
        <title>WGS of Mycoplasma sp. Zaradi2 strains.</title>
        <authorList>
            <person name="Spergser J."/>
        </authorList>
    </citation>
    <scope>NUCLEOTIDE SEQUENCE [LARGE SCALE GENOMIC DNA]</scope>
    <source>
        <strain evidence="2 3">1331</strain>
    </source>
</reference>
<dbReference type="SUPFAM" id="SSF160443">
    <property type="entry name" value="SMR domain-like"/>
    <property type="match status" value="1"/>
</dbReference>
<evidence type="ECO:0000313" key="2">
    <source>
        <dbReference type="EMBL" id="MBZ4195475.1"/>
    </source>
</evidence>
<evidence type="ECO:0000259" key="1">
    <source>
        <dbReference type="PROSITE" id="PS50828"/>
    </source>
</evidence>
<dbReference type="SMART" id="SM00463">
    <property type="entry name" value="SMR"/>
    <property type="match status" value="1"/>
</dbReference>
<keyword evidence="3" id="KW-1185">Reference proteome</keyword>
<organism evidence="2 3">
    <name type="scientific">Mycoplasma tauri</name>
    <dbReference type="NCBI Taxonomy" id="547987"/>
    <lineage>
        <taxon>Bacteria</taxon>
        <taxon>Bacillati</taxon>
        <taxon>Mycoplasmatota</taxon>
        <taxon>Mollicutes</taxon>
        <taxon>Mycoplasmataceae</taxon>
        <taxon>Mycoplasma</taxon>
    </lineage>
</organism>
<gene>
    <name evidence="2" type="ORF">LAD73_01925</name>
</gene>
<name>A0A953NGJ4_9MOLU</name>
<dbReference type="AlphaFoldDB" id="A0A953NGJ4"/>
<dbReference type="RefSeq" id="WP_205517039.1">
    <property type="nucleotide sequence ID" value="NZ_CP070479.1"/>
</dbReference>
<dbReference type="Pfam" id="PF01713">
    <property type="entry name" value="Smr"/>
    <property type="match status" value="1"/>
</dbReference>
<proteinExistence type="predicted"/>
<feature type="domain" description="Smr" evidence="1">
    <location>
        <begin position="20"/>
        <end position="89"/>
    </location>
</feature>
<sequence>MSKKHKRNYYWSNDDFSNIIDLHGFSSVEALTEVQLAITAAYENEQHDSLLIITGKGQNTLKAYIEEYLRDSNYDYVIDPDGGSITVYL</sequence>